<dbReference type="EMBL" id="CADEAL010001339">
    <property type="protein sequence ID" value="CAB1431473.1"/>
    <property type="molecule type" value="Genomic_DNA"/>
</dbReference>
<feature type="compositionally biased region" description="Basic and acidic residues" evidence="1">
    <location>
        <begin position="1"/>
        <end position="13"/>
    </location>
</feature>
<feature type="compositionally biased region" description="Basic residues" evidence="1">
    <location>
        <begin position="23"/>
        <end position="37"/>
    </location>
</feature>
<accession>A0A9N7UJZ0</accession>
<proteinExistence type="predicted"/>
<keyword evidence="3" id="KW-1185">Reference proteome</keyword>
<dbReference type="AlphaFoldDB" id="A0A9N7UJZ0"/>
<evidence type="ECO:0000313" key="3">
    <source>
        <dbReference type="Proteomes" id="UP001153269"/>
    </source>
</evidence>
<feature type="region of interest" description="Disordered" evidence="1">
    <location>
        <begin position="1"/>
        <end position="37"/>
    </location>
</feature>
<reference evidence="2" key="1">
    <citation type="submission" date="2020-03" db="EMBL/GenBank/DDBJ databases">
        <authorList>
            <person name="Weist P."/>
        </authorList>
    </citation>
    <scope>NUCLEOTIDE SEQUENCE</scope>
</reference>
<evidence type="ECO:0000256" key="1">
    <source>
        <dbReference type="SAM" id="MobiDB-lite"/>
    </source>
</evidence>
<gene>
    <name evidence="2" type="ORF">PLEPLA_LOCUS19530</name>
</gene>
<sequence>MKRTEKVREDNSNHRRGASPPNHHLHHHHQHHHLHHHLSPSPTLIITIIITFITITNLHQGPTVLSALGEPEVQPADMSQAHLRYSACVSKHGLESVVPADVGQNAHAALALVSCNTNRRRRRRRRSPRMNEWLCRDAPRDAGDHIEELSGF</sequence>
<protein>
    <submittedName>
        <fullName evidence="2">Uncharacterized protein</fullName>
    </submittedName>
</protein>
<name>A0A9N7UJZ0_PLEPL</name>
<comment type="caution">
    <text evidence="2">The sequence shown here is derived from an EMBL/GenBank/DDBJ whole genome shotgun (WGS) entry which is preliminary data.</text>
</comment>
<dbReference type="Proteomes" id="UP001153269">
    <property type="component" value="Unassembled WGS sequence"/>
</dbReference>
<organism evidence="2 3">
    <name type="scientific">Pleuronectes platessa</name>
    <name type="common">European plaice</name>
    <dbReference type="NCBI Taxonomy" id="8262"/>
    <lineage>
        <taxon>Eukaryota</taxon>
        <taxon>Metazoa</taxon>
        <taxon>Chordata</taxon>
        <taxon>Craniata</taxon>
        <taxon>Vertebrata</taxon>
        <taxon>Euteleostomi</taxon>
        <taxon>Actinopterygii</taxon>
        <taxon>Neopterygii</taxon>
        <taxon>Teleostei</taxon>
        <taxon>Neoteleostei</taxon>
        <taxon>Acanthomorphata</taxon>
        <taxon>Carangaria</taxon>
        <taxon>Pleuronectiformes</taxon>
        <taxon>Pleuronectoidei</taxon>
        <taxon>Pleuronectidae</taxon>
        <taxon>Pleuronectes</taxon>
    </lineage>
</organism>
<evidence type="ECO:0000313" key="2">
    <source>
        <dbReference type="EMBL" id="CAB1431473.1"/>
    </source>
</evidence>